<comment type="caution">
    <text evidence="1">The sequence shown here is derived from an EMBL/GenBank/DDBJ whole genome shotgun (WGS) entry which is preliminary data.</text>
</comment>
<dbReference type="InterPro" id="IPR036457">
    <property type="entry name" value="PPM-type-like_dom_sf"/>
</dbReference>
<dbReference type="EMBL" id="VFPJ01000001">
    <property type="protein sequence ID" value="TQM41918.1"/>
    <property type="molecule type" value="Genomic_DNA"/>
</dbReference>
<evidence type="ECO:0000313" key="1">
    <source>
        <dbReference type="EMBL" id="TQM41918.1"/>
    </source>
</evidence>
<dbReference type="SUPFAM" id="SSF81606">
    <property type="entry name" value="PP2C-like"/>
    <property type="match status" value="1"/>
</dbReference>
<dbReference type="Proteomes" id="UP000320773">
    <property type="component" value="Unassembled WGS sequence"/>
</dbReference>
<dbReference type="Gene3D" id="3.60.40.10">
    <property type="entry name" value="PPM-type phosphatase domain"/>
    <property type="match status" value="1"/>
</dbReference>
<reference evidence="1 2" key="1">
    <citation type="submission" date="2019-06" db="EMBL/GenBank/DDBJ databases">
        <title>Genomic Encyclopedia of Archaeal and Bacterial Type Strains, Phase II (KMG-II): from individual species to whole genera.</title>
        <authorList>
            <person name="Goeker M."/>
        </authorList>
    </citation>
    <scope>NUCLEOTIDE SEQUENCE [LARGE SCALE GENOMIC DNA]</scope>
    <source>
        <strain evidence="1 2">DSM 24789</strain>
    </source>
</reference>
<proteinExistence type="predicted"/>
<name>A0A543G753_9FLAO</name>
<organism evidence="1 2">
    <name type="scientific">Flavobacterium branchiophilum</name>
    <dbReference type="NCBI Taxonomy" id="55197"/>
    <lineage>
        <taxon>Bacteria</taxon>
        <taxon>Pseudomonadati</taxon>
        <taxon>Bacteroidota</taxon>
        <taxon>Flavobacteriia</taxon>
        <taxon>Flavobacteriales</taxon>
        <taxon>Flavobacteriaceae</taxon>
        <taxon>Flavobacterium</taxon>
    </lineage>
</organism>
<gene>
    <name evidence="1" type="ORF">BC670_2933</name>
</gene>
<dbReference type="AlphaFoldDB" id="A0A543G753"/>
<accession>A0A543G753</accession>
<protein>
    <submittedName>
        <fullName evidence="1">Uncharacterized protein</fullName>
    </submittedName>
</protein>
<sequence>MSISISTFKQSIANLLDKKKDENEDSIESLRSSDEMFYSWVLCDGAGGVGVFCKEWAQFLCKSIPNNPAEFGLDIRNWFENTSIKFHEEIILKADLTDLILNRKVYQDGSYSTLTACWLDKMANEFYYTSIGDSCFFFFEETKNGIILKQLSSINEQDEIESYPNLLNWNDDLLNELPFNSFEIINNFICVMASDSLAKWILLNIALIDFSLLVDLGINQSFLKSLNNQNLEFKKSQINMNHDFKKIKMLLNYLKSISRNEEEFINNMKLLHTNNEIEIDDYSLIYIEGNVSI</sequence>
<dbReference type="RefSeq" id="WP_089080987.1">
    <property type="nucleotide sequence ID" value="NZ_VFPJ01000001.1"/>
</dbReference>
<evidence type="ECO:0000313" key="2">
    <source>
        <dbReference type="Proteomes" id="UP000320773"/>
    </source>
</evidence>